<dbReference type="OrthoDB" id="3683556at2"/>
<dbReference type="EMBL" id="FLRH01000003">
    <property type="protein sequence ID" value="SBT66930.1"/>
    <property type="molecule type" value="Genomic_DNA"/>
</dbReference>
<organism evidence="2 3">
    <name type="scientific">Micromonospora sediminicola</name>
    <dbReference type="NCBI Taxonomy" id="946078"/>
    <lineage>
        <taxon>Bacteria</taxon>
        <taxon>Bacillati</taxon>
        <taxon>Actinomycetota</taxon>
        <taxon>Actinomycetes</taxon>
        <taxon>Micromonosporales</taxon>
        <taxon>Micromonosporaceae</taxon>
        <taxon>Micromonospora</taxon>
    </lineage>
</organism>
<evidence type="ECO:0000313" key="2">
    <source>
        <dbReference type="EMBL" id="SBT66930.1"/>
    </source>
</evidence>
<keyword evidence="3" id="KW-1185">Reference proteome</keyword>
<evidence type="ECO:0000313" key="3">
    <source>
        <dbReference type="Proteomes" id="UP000199558"/>
    </source>
</evidence>
<dbReference type="AlphaFoldDB" id="A0A1A9BBQ1"/>
<dbReference type="STRING" id="946078.GA0070622_3980"/>
<dbReference type="InterPro" id="IPR032371">
    <property type="entry name" value="DUF4873"/>
</dbReference>
<sequence length="89" mass="9906">MSWQGPAEIAGTPVRLHAGGRWEPVDGRYHWAGRTDPEPRLVRLLRSGRRDVEVRVGDRVTRARLTEVDPWGGVRVTGVGAAPWPAEED</sequence>
<protein>
    <recommendedName>
        <fullName evidence="1">DUF4873 domain-containing protein</fullName>
    </recommendedName>
</protein>
<name>A0A1A9BBQ1_9ACTN</name>
<accession>A0A1A9BBQ1</accession>
<gene>
    <name evidence="2" type="ORF">GA0070622_3980</name>
</gene>
<dbReference type="Pfam" id="PF16170">
    <property type="entry name" value="DUF4873"/>
    <property type="match status" value="1"/>
</dbReference>
<reference evidence="3" key="1">
    <citation type="submission" date="2016-06" db="EMBL/GenBank/DDBJ databases">
        <authorList>
            <person name="Varghese N."/>
            <person name="Submissions Spin"/>
        </authorList>
    </citation>
    <scope>NUCLEOTIDE SEQUENCE [LARGE SCALE GENOMIC DNA]</scope>
    <source>
        <strain evidence="3">DSM 45794</strain>
    </source>
</reference>
<dbReference type="Proteomes" id="UP000199558">
    <property type="component" value="Unassembled WGS sequence"/>
</dbReference>
<proteinExistence type="predicted"/>
<feature type="domain" description="DUF4873" evidence="1">
    <location>
        <begin position="12"/>
        <end position="85"/>
    </location>
</feature>
<dbReference type="RefSeq" id="WP_091575103.1">
    <property type="nucleotide sequence ID" value="NZ_FLRH01000003.1"/>
</dbReference>
<evidence type="ECO:0000259" key="1">
    <source>
        <dbReference type="Pfam" id="PF16170"/>
    </source>
</evidence>